<keyword evidence="3" id="KW-1185">Reference proteome</keyword>
<dbReference type="SUPFAM" id="SSF56024">
    <property type="entry name" value="Phospholipase D/nuclease"/>
    <property type="match status" value="1"/>
</dbReference>
<accession>A0A1G4UTP9</accession>
<evidence type="ECO:0000256" key="1">
    <source>
        <dbReference type="SAM" id="MobiDB-lite"/>
    </source>
</evidence>
<protein>
    <submittedName>
        <fullName evidence="2">PLD-like domain-containing protein</fullName>
    </submittedName>
</protein>
<sequence>MRLILGPEKSAINALRELHGQGEVRRITVLVAWARIAGVAYFLDMLGADSTKVHIVIGMAGAGTSAEALSYLRAHCGSVHLFHKHHRQTFHPKVYCFDGVGNPPDTARVLVGSSNLTGGGLFANFEASLRATLTPAAVDKDKQAWQSIVEAYDHLVASPFAEAIVSDERIQVLLEERYLSTEKSLRRRGRGDGEGAAKGSARRGKPEAPPPPLAVPKLPPPTKVFVDPTAASKPISPKAATSAASPTVLTAAPAPAFVADGTFFVRTLTANDVAKALGAQVGTFEPDLGIMARDQLPEFWGWPDKFKTVIHTKPREEWAARAIVFSTTRPAGVEIELMIWFREARLKTDDDPRPHAAEFRLRPGPKATFQSVLPAGFGVTSLVIIERLGNSEAYDFRLRIITQGEPEYDDYQSYLTTTRPGHRFGYGPDDTEG</sequence>
<dbReference type="Proteomes" id="UP000198889">
    <property type="component" value="Unassembled WGS sequence"/>
</dbReference>
<feature type="region of interest" description="Disordered" evidence="1">
    <location>
        <begin position="184"/>
        <end position="229"/>
    </location>
</feature>
<evidence type="ECO:0000313" key="3">
    <source>
        <dbReference type="Proteomes" id="UP000198889"/>
    </source>
</evidence>
<dbReference type="Gene3D" id="3.30.870.10">
    <property type="entry name" value="Endonuclease Chain A"/>
    <property type="match status" value="1"/>
</dbReference>
<dbReference type="CDD" id="cd09117">
    <property type="entry name" value="PLDc_Bfil_DEXD_like"/>
    <property type="match status" value="1"/>
</dbReference>
<name>A0A1G4UTP9_9HYPH</name>
<dbReference type="EMBL" id="FMTP01000017">
    <property type="protein sequence ID" value="SCW97008.1"/>
    <property type="molecule type" value="Genomic_DNA"/>
</dbReference>
<organism evidence="2 3">
    <name type="scientific">Ancylobacter rudongensis</name>
    <dbReference type="NCBI Taxonomy" id="177413"/>
    <lineage>
        <taxon>Bacteria</taxon>
        <taxon>Pseudomonadati</taxon>
        <taxon>Pseudomonadota</taxon>
        <taxon>Alphaproteobacteria</taxon>
        <taxon>Hyphomicrobiales</taxon>
        <taxon>Xanthobacteraceae</taxon>
        <taxon>Ancylobacter</taxon>
    </lineage>
</organism>
<dbReference type="AlphaFoldDB" id="A0A1G4UTP9"/>
<feature type="compositionally biased region" description="Basic and acidic residues" evidence="1">
    <location>
        <begin position="184"/>
        <end position="195"/>
    </location>
</feature>
<feature type="compositionally biased region" description="Pro residues" evidence="1">
    <location>
        <begin position="207"/>
        <end position="222"/>
    </location>
</feature>
<gene>
    <name evidence="2" type="ORF">SAMN05660859_0387</name>
</gene>
<reference evidence="3" key="1">
    <citation type="submission" date="2016-10" db="EMBL/GenBank/DDBJ databases">
        <authorList>
            <person name="Varghese N."/>
            <person name="Submissions S."/>
        </authorList>
    </citation>
    <scope>NUCLEOTIDE SEQUENCE [LARGE SCALE GENOMIC DNA]</scope>
    <source>
        <strain evidence="3">CGMCC 1.1761</strain>
    </source>
</reference>
<proteinExistence type="predicted"/>
<evidence type="ECO:0000313" key="2">
    <source>
        <dbReference type="EMBL" id="SCW97008.1"/>
    </source>
</evidence>